<dbReference type="Proteomes" id="UP001168109">
    <property type="component" value="Unassembled WGS sequence"/>
</dbReference>
<dbReference type="InterPro" id="IPR006530">
    <property type="entry name" value="YD"/>
</dbReference>
<keyword evidence="2" id="KW-1185">Reference proteome</keyword>
<gene>
    <name evidence="1" type="ORF">OB962_07670</name>
</gene>
<evidence type="ECO:0000313" key="1">
    <source>
        <dbReference type="EMBL" id="MDM5130879.1"/>
    </source>
</evidence>
<comment type="caution">
    <text evidence="1">The sequence shown here is derived from an EMBL/GenBank/DDBJ whole genome shotgun (WGS) entry which is preliminary data.</text>
</comment>
<evidence type="ECO:0000313" key="2">
    <source>
        <dbReference type="Proteomes" id="UP001168109"/>
    </source>
</evidence>
<organism evidence="1 2">
    <name type="scientific">Aeromonas piscicola</name>
    <dbReference type="NCBI Taxonomy" id="600645"/>
    <lineage>
        <taxon>Bacteria</taxon>
        <taxon>Pseudomonadati</taxon>
        <taxon>Pseudomonadota</taxon>
        <taxon>Gammaproteobacteria</taxon>
        <taxon>Aeromonadales</taxon>
        <taxon>Aeromonadaceae</taxon>
        <taxon>Aeromonas</taxon>
    </lineage>
</organism>
<accession>A0ABT7QB62</accession>
<dbReference type="NCBIfam" id="TIGR01643">
    <property type="entry name" value="YD_repeat_2x"/>
    <property type="match status" value="1"/>
</dbReference>
<sequence length="38" mass="4547">MGWNRLGQLIEEKGANGGVTRWRYDERGRQIVRRDYPL</sequence>
<protein>
    <submittedName>
        <fullName evidence="1">RHS repeat protein</fullName>
    </submittedName>
</protein>
<name>A0ABT7QB62_9GAMM</name>
<dbReference type="Pfam" id="PF05593">
    <property type="entry name" value="RHS_repeat"/>
    <property type="match status" value="1"/>
</dbReference>
<reference evidence="1" key="1">
    <citation type="submission" date="2024-05" db="EMBL/GenBank/DDBJ databases">
        <title>WGS of Aeromonas isolates.</title>
        <authorList>
            <person name="Lee H."/>
        </authorList>
    </citation>
    <scope>NUCLEOTIDE SEQUENCE</scope>
    <source>
        <strain evidence="1">LP308</strain>
    </source>
</reference>
<proteinExistence type="predicted"/>
<dbReference type="InterPro" id="IPR031325">
    <property type="entry name" value="RHS_repeat"/>
</dbReference>
<dbReference type="EMBL" id="JAOPLU010000002">
    <property type="protein sequence ID" value="MDM5130879.1"/>
    <property type="molecule type" value="Genomic_DNA"/>
</dbReference>